<dbReference type="AlphaFoldDB" id="A0A285T7G4"/>
<feature type="domain" description="Alcohol dehydrogenase iron-type/glycerol dehydrogenase GldA" evidence="5">
    <location>
        <begin position="9"/>
        <end position="176"/>
    </location>
</feature>
<dbReference type="Gene3D" id="1.20.1090.10">
    <property type="entry name" value="Dehydroquinate synthase-like - alpha domain"/>
    <property type="match status" value="1"/>
</dbReference>
<evidence type="ECO:0000259" key="6">
    <source>
        <dbReference type="Pfam" id="PF25137"/>
    </source>
</evidence>
<dbReference type="InterPro" id="IPR018211">
    <property type="entry name" value="ADH_Fe_CS"/>
</dbReference>
<proteinExistence type="inferred from homology"/>
<sequence>MAPFALLCPSRMMFGRGTRAAAAPAICALGKRVVLVSSRSVGWRAELAAALLAGGAEVRHVHPEGEPSLPQLLAALDDLADFRAEAVVGLGGGSALDLGKALAALLPATGNLLRHFEIVGEGAPLATAPLPFIAIPTTAGTGAEATKNAVIAIPEHRRKVSLRDDRMMAMLAIVDPALTDACPRMITLASGLDAVTQVIEPYLSSRANPLTDALCREAIVSGLGALVTLMDREDPGARDALSKTSLFGGIALANAGLGAVHGLAGVLGGVSTAPHGTICGRLLPGVLRANRQEMHRLGRDMVRFDEVAVWIASALGSTPEEAFNTLEARINAWGLPRLGAFGVTPDRFAACAEAAQSSSSMKSNPVALSTGQLVAILAEAELHEGQVSFSTHAVK</sequence>
<evidence type="ECO:0000256" key="2">
    <source>
        <dbReference type="ARBA" id="ARBA00007358"/>
    </source>
</evidence>
<evidence type="ECO:0000259" key="5">
    <source>
        <dbReference type="Pfam" id="PF00465"/>
    </source>
</evidence>
<reference evidence="8" key="1">
    <citation type="submission" date="2017-08" db="EMBL/GenBank/DDBJ databases">
        <authorList>
            <person name="Varghese N."/>
            <person name="Submissions S."/>
        </authorList>
    </citation>
    <scope>NUCLEOTIDE SEQUENCE [LARGE SCALE GENOMIC DNA]</scope>
    <source>
        <strain evidence="8">JA276</strain>
    </source>
</reference>
<organism evidence="7 8">
    <name type="scientific">Rhodobacter maris</name>
    <dbReference type="NCBI Taxonomy" id="446682"/>
    <lineage>
        <taxon>Bacteria</taxon>
        <taxon>Pseudomonadati</taxon>
        <taxon>Pseudomonadota</taxon>
        <taxon>Alphaproteobacteria</taxon>
        <taxon>Rhodobacterales</taxon>
        <taxon>Rhodobacter group</taxon>
        <taxon>Rhodobacter</taxon>
    </lineage>
</organism>
<evidence type="ECO:0000256" key="3">
    <source>
        <dbReference type="ARBA" id="ARBA00023002"/>
    </source>
</evidence>
<dbReference type="Pfam" id="PF00465">
    <property type="entry name" value="Fe-ADH"/>
    <property type="match status" value="1"/>
</dbReference>
<dbReference type="Gene3D" id="3.40.50.1970">
    <property type="match status" value="1"/>
</dbReference>
<feature type="domain" description="Fe-containing alcohol dehydrogenase-like C-terminal" evidence="6">
    <location>
        <begin position="187"/>
        <end position="380"/>
    </location>
</feature>
<gene>
    <name evidence="7" type="ORF">SAMN05877831_11378</name>
</gene>
<keyword evidence="8" id="KW-1185">Reference proteome</keyword>
<name>A0A285T7G4_9RHOB</name>
<dbReference type="Pfam" id="PF25137">
    <property type="entry name" value="ADH_Fe_C"/>
    <property type="match status" value="1"/>
</dbReference>
<evidence type="ECO:0000256" key="1">
    <source>
        <dbReference type="ARBA" id="ARBA00001962"/>
    </source>
</evidence>
<evidence type="ECO:0000313" key="7">
    <source>
        <dbReference type="EMBL" id="SOC15450.1"/>
    </source>
</evidence>
<accession>A0A285T7G4</accession>
<keyword evidence="4" id="KW-0520">NAD</keyword>
<evidence type="ECO:0000313" key="8">
    <source>
        <dbReference type="Proteomes" id="UP000219111"/>
    </source>
</evidence>
<comment type="cofactor">
    <cofactor evidence="1">
        <name>Fe cation</name>
        <dbReference type="ChEBI" id="CHEBI:24875"/>
    </cofactor>
</comment>
<dbReference type="InterPro" id="IPR056798">
    <property type="entry name" value="ADH_Fe_C"/>
</dbReference>
<dbReference type="RefSeq" id="WP_097070948.1">
    <property type="nucleotide sequence ID" value="NZ_OBMT01000013.1"/>
</dbReference>
<evidence type="ECO:0000256" key="4">
    <source>
        <dbReference type="ARBA" id="ARBA00023027"/>
    </source>
</evidence>
<keyword evidence="3" id="KW-0560">Oxidoreductase</keyword>
<dbReference type="CDD" id="cd08183">
    <property type="entry name" value="Fe-ADH-like"/>
    <property type="match status" value="1"/>
</dbReference>
<protein>
    <submittedName>
        <fullName evidence="7">Uncharacterized protein</fullName>
    </submittedName>
</protein>
<dbReference type="InterPro" id="IPR001670">
    <property type="entry name" value="ADH_Fe/GldA"/>
</dbReference>
<dbReference type="Proteomes" id="UP000219111">
    <property type="component" value="Unassembled WGS sequence"/>
</dbReference>
<dbReference type="GO" id="GO:0004022">
    <property type="term" value="F:alcohol dehydrogenase (NAD+) activity"/>
    <property type="evidence" value="ECO:0007669"/>
    <property type="project" value="TreeGrafter"/>
</dbReference>
<dbReference type="OrthoDB" id="9815791at2"/>
<dbReference type="InterPro" id="IPR039697">
    <property type="entry name" value="Alcohol_dehydrogenase_Fe"/>
</dbReference>
<dbReference type="PANTHER" id="PTHR11496:SF102">
    <property type="entry name" value="ALCOHOL DEHYDROGENASE 4"/>
    <property type="match status" value="1"/>
</dbReference>
<comment type="similarity">
    <text evidence="2">Belongs to the iron-containing alcohol dehydrogenase family.</text>
</comment>
<dbReference type="PANTHER" id="PTHR11496">
    <property type="entry name" value="ALCOHOL DEHYDROGENASE"/>
    <property type="match status" value="1"/>
</dbReference>
<dbReference type="PROSITE" id="PS00913">
    <property type="entry name" value="ADH_IRON_1"/>
    <property type="match status" value="1"/>
</dbReference>
<dbReference type="SUPFAM" id="SSF56796">
    <property type="entry name" value="Dehydroquinate synthase-like"/>
    <property type="match status" value="1"/>
</dbReference>
<dbReference type="EMBL" id="OBMT01000013">
    <property type="protein sequence ID" value="SOC15450.1"/>
    <property type="molecule type" value="Genomic_DNA"/>
</dbReference>
<dbReference type="GO" id="GO:0046872">
    <property type="term" value="F:metal ion binding"/>
    <property type="evidence" value="ECO:0007669"/>
    <property type="project" value="InterPro"/>
</dbReference>